<dbReference type="PANTHER" id="PTHR43849">
    <property type="entry name" value="BLL3936 PROTEIN"/>
    <property type="match status" value="1"/>
</dbReference>
<dbReference type="PANTHER" id="PTHR43849:SF2">
    <property type="entry name" value="BLL3936 PROTEIN"/>
    <property type="match status" value="1"/>
</dbReference>
<dbReference type="InterPro" id="IPR010656">
    <property type="entry name" value="DctM"/>
</dbReference>
<organism evidence="3 4">
    <name type="scientific">Agathobaculum faecis</name>
    <dbReference type="NCBI Taxonomy" id="2763013"/>
    <lineage>
        <taxon>Bacteria</taxon>
        <taxon>Bacillati</taxon>
        <taxon>Bacillota</taxon>
        <taxon>Clostridia</taxon>
        <taxon>Eubacteriales</taxon>
        <taxon>Butyricicoccaceae</taxon>
        <taxon>Agathobaculum</taxon>
    </lineage>
</organism>
<dbReference type="EMBL" id="JACOPL010000008">
    <property type="protein sequence ID" value="MBC5725803.1"/>
    <property type="molecule type" value="Genomic_DNA"/>
</dbReference>
<feature type="transmembrane region" description="Helical" evidence="1">
    <location>
        <begin position="335"/>
        <end position="360"/>
    </location>
</feature>
<evidence type="ECO:0000313" key="4">
    <source>
        <dbReference type="Proteomes" id="UP000606499"/>
    </source>
</evidence>
<dbReference type="Proteomes" id="UP000606499">
    <property type="component" value="Unassembled WGS sequence"/>
</dbReference>
<reference evidence="3" key="1">
    <citation type="submission" date="2020-08" db="EMBL/GenBank/DDBJ databases">
        <title>Genome public.</title>
        <authorList>
            <person name="Liu C."/>
            <person name="Sun Q."/>
        </authorList>
    </citation>
    <scope>NUCLEOTIDE SEQUENCE</scope>
    <source>
        <strain evidence="3">NSJ-28</strain>
    </source>
</reference>
<keyword evidence="1" id="KW-0812">Transmembrane</keyword>
<comment type="caution">
    <text evidence="3">The sequence shown here is derived from an EMBL/GenBank/DDBJ whole genome shotgun (WGS) entry which is preliminary data.</text>
</comment>
<feature type="transmembrane region" description="Helical" evidence="1">
    <location>
        <begin position="100"/>
        <end position="127"/>
    </location>
</feature>
<accession>A0A923RWB4</accession>
<keyword evidence="4" id="KW-1185">Reference proteome</keyword>
<name>A0A923RWB4_9FIRM</name>
<evidence type="ECO:0000313" key="3">
    <source>
        <dbReference type="EMBL" id="MBC5725803.1"/>
    </source>
</evidence>
<proteinExistence type="predicted"/>
<dbReference type="Pfam" id="PF06808">
    <property type="entry name" value="DctM"/>
    <property type="match status" value="1"/>
</dbReference>
<feature type="transmembrane region" description="Helical" evidence="1">
    <location>
        <begin position="29"/>
        <end position="47"/>
    </location>
</feature>
<feature type="transmembrane region" description="Helical" evidence="1">
    <location>
        <begin position="263"/>
        <end position="284"/>
    </location>
</feature>
<feature type="transmembrane region" description="Helical" evidence="1">
    <location>
        <begin position="428"/>
        <end position="450"/>
    </location>
</feature>
<feature type="transmembrane region" description="Helical" evidence="1">
    <location>
        <begin position="367"/>
        <end position="386"/>
    </location>
</feature>
<dbReference type="RefSeq" id="WP_186950019.1">
    <property type="nucleotide sequence ID" value="NZ_JACOPL010000008.1"/>
</dbReference>
<keyword evidence="1" id="KW-0472">Membrane</keyword>
<feature type="transmembrane region" description="Helical" evidence="1">
    <location>
        <begin position="6"/>
        <end position="22"/>
    </location>
</feature>
<sequence>MPVELIYLVVLLITICIFFIVLKRPIYEGMLAGYIVMVAMTGQWGHIWDHVYATSTNTLFYAIVAFMVVAQIFTGTKVIDSCIEVVLSIFGRIKGGTGYVALLVSSFMGALSGSAAGNVAATGVFTIPAMKRSGFPDYLASNICMASSTMGNMIPPSGIIVDSFGVLATLYGEDTYTMSQFWMLMWGICLWFILQRAVTIFVFCRYHHIEALPASEVPRFGEAVRKGWRSLLIPVVILLPFFLDAQLKSTFFTSRLTAEGASALSSCVLLFTPGIAAVYALFIIRKSMKVGPRQIAGLLAKGTKSIVPVSATIFFAYCISNLFESIHVGENIGNLISSWGFGLVPLAFILPLFTAILGMILPGSSQVAIFGTAIVSVMAAAGANPFLVAGMLPVICGAMEGMTPPLALCMYTAMGISGSEMKQTTQNCVIWCVLHYLLSVVFLIGIVPLFGMV</sequence>
<dbReference type="AlphaFoldDB" id="A0A923RWB4"/>
<evidence type="ECO:0000259" key="2">
    <source>
        <dbReference type="Pfam" id="PF06808"/>
    </source>
</evidence>
<feature type="transmembrane region" description="Helical" evidence="1">
    <location>
        <begin position="181"/>
        <end position="206"/>
    </location>
</feature>
<feature type="transmembrane region" description="Helical" evidence="1">
    <location>
        <begin position="305"/>
        <end position="323"/>
    </location>
</feature>
<feature type="domain" description="TRAP C4-dicarboxylate transport system permease DctM subunit" evidence="2">
    <location>
        <begin position="10"/>
        <end position="447"/>
    </location>
</feature>
<gene>
    <name evidence="3" type="ORF">H8S45_10095</name>
</gene>
<keyword evidence="1" id="KW-1133">Transmembrane helix</keyword>
<feature type="transmembrane region" description="Helical" evidence="1">
    <location>
        <begin position="227"/>
        <end position="243"/>
    </location>
</feature>
<protein>
    <submittedName>
        <fullName evidence="3">TRAP transporter large permease subunit</fullName>
    </submittedName>
</protein>
<feature type="transmembrane region" description="Helical" evidence="1">
    <location>
        <begin position="59"/>
        <end position="79"/>
    </location>
</feature>
<evidence type="ECO:0000256" key="1">
    <source>
        <dbReference type="SAM" id="Phobius"/>
    </source>
</evidence>
<feature type="transmembrane region" description="Helical" evidence="1">
    <location>
        <begin position="392"/>
        <end position="416"/>
    </location>
</feature>